<name>A0ACC2DM50_DIPCM</name>
<sequence>MTMLQLLIALLLAIDLALGSRPLKSTSTPTLCETIVLGYGYPCQEYTVTTEDGFVLGLQRIPYGKNSSKNSSNRVPVLLQHGLLQGAEVWVVNSPLESLGFILADEGYDVWFGNTRGSKASQGNIYFSNQDPEYWNWSFEELAIYDLVSMLELIYNTTESRPHFIGHSQGTTIALVGLTQSKVTSLLSSVVLLSPVAFVNNITPPFTILLAHTYLEKFLASVGSNEFNPDTGVGAEVVREACKLQGIDCSTVLQVVMGDNSYINKTRFPDYLQFLPQSTSTKNMGHFAQLVRSGTFSRYDYGNPIENMKYYNQITPPAYDFSTYPRDFPLLMVTGGKDGLADVPDVQRLLPNLGNCKVTHIFKPESGHADFLVGTQAYTDVYVDVNNFFKSIPK</sequence>
<dbReference type="EMBL" id="CM055096">
    <property type="protein sequence ID" value="KAJ7555249.1"/>
    <property type="molecule type" value="Genomic_DNA"/>
</dbReference>
<protein>
    <submittedName>
        <fullName evidence="1">Uncharacterized protein</fullName>
    </submittedName>
</protein>
<evidence type="ECO:0000313" key="2">
    <source>
        <dbReference type="Proteomes" id="UP001162992"/>
    </source>
</evidence>
<comment type="caution">
    <text evidence="1">The sequence shown here is derived from an EMBL/GenBank/DDBJ whole genome shotgun (WGS) entry which is preliminary data.</text>
</comment>
<keyword evidence="2" id="KW-1185">Reference proteome</keyword>
<organism evidence="1 2">
    <name type="scientific">Diphasiastrum complanatum</name>
    <name type="common">Issler's clubmoss</name>
    <name type="synonym">Lycopodium complanatum</name>
    <dbReference type="NCBI Taxonomy" id="34168"/>
    <lineage>
        <taxon>Eukaryota</taxon>
        <taxon>Viridiplantae</taxon>
        <taxon>Streptophyta</taxon>
        <taxon>Embryophyta</taxon>
        <taxon>Tracheophyta</taxon>
        <taxon>Lycopodiopsida</taxon>
        <taxon>Lycopodiales</taxon>
        <taxon>Lycopodiaceae</taxon>
        <taxon>Lycopodioideae</taxon>
        <taxon>Diphasiastrum</taxon>
    </lineage>
</organism>
<evidence type="ECO:0000313" key="1">
    <source>
        <dbReference type="EMBL" id="KAJ7555249.1"/>
    </source>
</evidence>
<reference evidence="2" key="1">
    <citation type="journal article" date="2024" name="Proc. Natl. Acad. Sci. U.S.A.">
        <title>Extraordinary preservation of gene collinearity over three hundred million years revealed in homosporous lycophytes.</title>
        <authorList>
            <person name="Li C."/>
            <person name="Wickell D."/>
            <person name="Kuo L.Y."/>
            <person name="Chen X."/>
            <person name="Nie B."/>
            <person name="Liao X."/>
            <person name="Peng D."/>
            <person name="Ji J."/>
            <person name="Jenkins J."/>
            <person name="Williams M."/>
            <person name="Shu S."/>
            <person name="Plott C."/>
            <person name="Barry K."/>
            <person name="Rajasekar S."/>
            <person name="Grimwood J."/>
            <person name="Han X."/>
            <person name="Sun S."/>
            <person name="Hou Z."/>
            <person name="He W."/>
            <person name="Dai G."/>
            <person name="Sun C."/>
            <person name="Schmutz J."/>
            <person name="Leebens-Mack J.H."/>
            <person name="Li F.W."/>
            <person name="Wang L."/>
        </authorList>
    </citation>
    <scope>NUCLEOTIDE SEQUENCE [LARGE SCALE GENOMIC DNA]</scope>
    <source>
        <strain evidence="2">cv. PW_Plant_1</strain>
    </source>
</reference>
<dbReference type="Proteomes" id="UP001162992">
    <property type="component" value="Chromosome 5"/>
</dbReference>
<gene>
    <name evidence="1" type="ORF">O6H91_05G028200</name>
</gene>
<proteinExistence type="predicted"/>
<accession>A0ACC2DM50</accession>